<reference evidence="10 11" key="1">
    <citation type="submission" date="2016-11" db="EMBL/GenBank/DDBJ databases">
        <authorList>
            <person name="Jaros S."/>
            <person name="Januszkiewicz K."/>
            <person name="Wedrychowicz H."/>
        </authorList>
    </citation>
    <scope>NUCLEOTIDE SEQUENCE [LARGE SCALE GENOMIC DNA]</scope>
    <source>
        <strain evidence="10 11">DSM 21637</strain>
    </source>
</reference>
<dbReference type="InterPro" id="IPR004089">
    <property type="entry name" value="MCPsignal_dom"/>
</dbReference>
<accession>A0A1K1WZS1</accession>
<comment type="similarity">
    <text evidence="6">Belongs to the methyl-accepting chemotaxis (MCP) protein family.</text>
</comment>
<evidence type="ECO:0000256" key="4">
    <source>
        <dbReference type="ARBA" id="ARBA00023136"/>
    </source>
</evidence>
<evidence type="ECO:0000313" key="10">
    <source>
        <dbReference type="EMBL" id="SFX42937.1"/>
    </source>
</evidence>
<evidence type="ECO:0000256" key="8">
    <source>
        <dbReference type="SAM" id="MobiDB-lite"/>
    </source>
</evidence>
<evidence type="ECO:0000256" key="5">
    <source>
        <dbReference type="ARBA" id="ARBA00023224"/>
    </source>
</evidence>
<evidence type="ECO:0000256" key="1">
    <source>
        <dbReference type="ARBA" id="ARBA00004141"/>
    </source>
</evidence>
<dbReference type="PROSITE" id="PS50111">
    <property type="entry name" value="CHEMOTAXIS_TRANSDUC_2"/>
    <property type="match status" value="1"/>
</dbReference>
<dbReference type="STRING" id="1122209.SAMN02745752_01630"/>
<dbReference type="InterPro" id="IPR004090">
    <property type="entry name" value="Chemotax_Me-accpt_rcpt"/>
</dbReference>
<keyword evidence="5 7" id="KW-0807">Transducer</keyword>
<evidence type="ECO:0000256" key="7">
    <source>
        <dbReference type="PROSITE-ProRule" id="PRU00284"/>
    </source>
</evidence>
<evidence type="ECO:0000256" key="2">
    <source>
        <dbReference type="ARBA" id="ARBA00022692"/>
    </source>
</evidence>
<feature type="domain" description="Methyl-accepting transducer" evidence="9">
    <location>
        <begin position="1"/>
        <end position="191"/>
    </location>
</feature>
<dbReference type="SMART" id="SM00283">
    <property type="entry name" value="MA"/>
    <property type="match status" value="1"/>
</dbReference>
<dbReference type="PRINTS" id="PR00260">
    <property type="entry name" value="CHEMTRNSDUCR"/>
</dbReference>
<sequence>MAEHAEATLAAAEEARQQTNDGQKVVGSTVESINRLAEKMDAMLAVIARLDQGSRNIGQVIETIADVADQTNLLALNAAIEAARAGEHGRGFAVVADEVRQLASRTQQATHEINGIIQEVQNAATDVSDAISAGTRDAATCVSWAAQTGEALDAIQQSVERMNQRGQQIAEAAREQSLVAEEISESMQRIHAQAEMNSQSMQEAQGINQLLTDRSEALKSLVQRFRF</sequence>
<evidence type="ECO:0000256" key="3">
    <source>
        <dbReference type="ARBA" id="ARBA00022989"/>
    </source>
</evidence>
<evidence type="ECO:0000313" key="11">
    <source>
        <dbReference type="Proteomes" id="UP000182350"/>
    </source>
</evidence>
<dbReference type="PANTHER" id="PTHR32089">
    <property type="entry name" value="METHYL-ACCEPTING CHEMOTAXIS PROTEIN MCPB"/>
    <property type="match status" value="1"/>
</dbReference>
<keyword evidence="11" id="KW-1185">Reference proteome</keyword>
<organism evidence="10 11">
    <name type="scientific">Marinospirillum alkaliphilum DSM 21637</name>
    <dbReference type="NCBI Taxonomy" id="1122209"/>
    <lineage>
        <taxon>Bacteria</taxon>
        <taxon>Pseudomonadati</taxon>
        <taxon>Pseudomonadota</taxon>
        <taxon>Gammaproteobacteria</taxon>
        <taxon>Oceanospirillales</taxon>
        <taxon>Oceanospirillaceae</taxon>
        <taxon>Marinospirillum</taxon>
    </lineage>
</organism>
<gene>
    <name evidence="10" type="ORF">SAMN02745752_01630</name>
</gene>
<proteinExistence type="inferred from homology"/>
<keyword evidence="2" id="KW-0812">Transmembrane</keyword>
<dbReference type="Gene3D" id="1.10.287.950">
    <property type="entry name" value="Methyl-accepting chemotaxis protein"/>
    <property type="match status" value="1"/>
</dbReference>
<dbReference type="GO" id="GO:0007165">
    <property type="term" value="P:signal transduction"/>
    <property type="evidence" value="ECO:0007669"/>
    <property type="project" value="UniProtKB-KW"/>
</dbReference>
<keyword evidence="3" id="KW-1133">Transmembrane helix</keyword>
<evidence type="ECO:0000256" key="6">
    <source>
        <dbReference type="ARBA" id="ARBA00029447"/>
    </source>
</evidence>
<dbReference type="SUPFAM" id="SSF58104">
    <property type="entry name" value="Methyl-accepting chemotaxis protein (MCP) signaling domain"/>
    <property type="match status" value="1"/>
</dbReference>
<protein>
    <submittedName>
        <fullName evidence="10">Methyl-accepting chemotaxis protein (MCP) signalling domain-containing protein</fullName>
    </submittedName>
</protein>
<dbReference type="PANTHER" id="PTHR32089:SF119">
    <property type="entry name" value="METHYL-ACCEPTING CHEMOTAXIS PROTEIN CTPL"/>
    <property type="match status" value="1"/>
</dbReference>
<comment type="subcellular location">
    <subcellularLocation>
        <location evidence="1">Membrane</location>
        <topology evidence="1">Multi-pass membrane protein</topology>
    </subcellularLocation>
</comment>
<dbReference type="Proteomes" id="UP000182350">
    <property type="component" value="Unassembled WGS sequence"/>
</dbReference>
<dbReference type="AlphaFoldDB" id="A0A1K1WZS1"/>
<dbReference type="EMBL" id="FPJW01000005">
    <property type="protein sequence ID" value="SFX42937.1"/>
    <property type="molecule type" value="Genomic_DNA"/>
</dbReference>
<evidence type="ECO:0000259" key="9">
    <source>
        <dbReference type="PROSITE" id="PS50111"/>
    </source>
</evidence>
<name>A0A1K1WZS1_9GAMM</name>
<keyword evidence="4" id="KW-0472">Membrane</keyword>
<dbReference type="Pfam" id="PF00015">
    <property type="entry name" value="MCPsignal"/>
    <property type="match status" value="1"/>
</dbReference>
<dbReference type="GO" id="GO:0004888">
    <property type="term" value="F:transmembrane signaling receptor activity"/>
    <property type="evidence" value="ECO:0007669"/>
    <property type="project" value="InterPro"/>
</dbReference>
<dbReference type="GO" id="GO:0006935">
    <property type="term" value="P:chemotaxis"/>
    <property type="evidence" value="ECO:0007669"/>
    <property type="project" value="InterPro"/>
</dbReference>
<feature type="region of interest" description="Disordered" evidence="8">
    <location>
        <begin position="1"/>
        <end position="23"/>
    </location>
</feature>
<dbReference type="GO" id="GO:0016020">
    <property type="term" value="C:membrane"/>
    <property type="evidence" value="ECO:0007669"/>
    <property type="project" value="UniProtKB-SubCell"/>
</dbReference>